<dbReference type="PANTHER" id="PTHR13414:SF9">
    <property type="entry name" value="PROTON-COUPLED ZINC ANTIPORTER SLC30A9, MITOCHONDRIAL"/>
    <property type="match status" value="1"/>
</dbReference>
<organism evidence="9 10">
    <name type="scientific">Abyssicoccus albus</name>
    <dbReference type="NCBI Taxonomy" id="1817405"/>
    <lineage>
        <taxon>Bacteria</taxon>
        <taxon>Bacillati</taxon>
        <taxon>Bacillota</taxon>
        <taxon>Bacilli</taxon>
        <taxon>Bacillales</taxon>
        <taxon>Abyssicoccaceae</taxon>
    </lineage>
</organism>
<feature type="domain" description="Cation efflux protein transmembrane" evidence="7">
    <location>
        <begin position="16"/>
        <end position="229"/>
    </location>
</feature>
<keyword evidence="5 6" id="KW-0472">Membrane</keyword>
<feature type="transmembrane region" description="Helical" evidence="6">
    <location>
        <begin position="20"/>
        <end position="43"/>
    </location>
</feature>
<evidence type="ECO:0000256" key="3">
    <source>
        <dbReference type="ARBA" id="ARBA00022692"/>
    </source>
</evidence>
<dbReference type="OrthoDB" id="9806522at2"/>
<comment type="subcellular location">
    <subcellularLocation>
        <location evidence="1">Membrane</location>
        <topology evidence="1">Multi-pass membrane protein</topology>
    </subcellularLocation>
</comment>
<evidence type="ECO:0000256" key="2">
    <source>
        <dbReference type="ARBA" id="ARBA00022448"/>
    </source>
</evidence>
<dbReference type="EMBL" id="RKRK01000002">
    <property type="protein sequence ID" value="RPF57955.1"/>
    <property type="molecule type" value="Genomic_DNA"/>
</dbReference>
<dbReference type="GO" id="GO:0008324">
    <property type="term" value="F:monoatomic cation transmembrane transporter activity"/>
    <property type="evidence" value="ECO:0007669"/>
    <property type="project" value="InterPro"/>
</dbReference>
<keyword evidence="2" id="KW-0813">Transport</keyword>
<comment type="caution">
    <text evidence="9">The sequence shown here is derived from an EMBL/GenBank/DDBJ whole genome shotgun (WGS) entry which is preliminary data.</text>
</comment>
<keyword evidence="4 6" id="KW-1133">Transmembrane helix</keyword>
<accession>A0A3N5CFH5</accession>
<dbReference type="InterPro" id="IPR002524">
    <property type="entry name" value="Cation_efflux"/>
</dbReference>
<evidence type="ECO:0000259" key="7">
    <source>
        <dbReference type="Pfam" id="PF01545"/>
    </source>
</evidence>
<protein>
    <submittedName>
        <fullName evidence="9">Cation diffusion facilitator family transporter</fullName>
    </submittedName>
</protein>
<dbReference type="NCBIfam" id="TIGR01297">
    <property type="entry name" value="CDF"/>
    <property type="match status" value="1"/>
</dbReference>
<feature type="transmembrane region" description="Helical" evidence="6">
    <location>
        <begin position="80"/>
        <end position="100"/>
    </location>
</feature>
<evidence type="ECO:0000256" key="5">
    <source>
        <dbReference type="ARBA" id="ARBA00023136"/>
    </source>
</evidence>
<proteinExistence type="predicted"/>
<dbReference type="Pfam" id="PF16916">
    <property type="entry name" value="ZT_dimer"/>
    <property type="match status" value="1"/>
</dbReference>
<dbReference type="InterPro" id="IPR036837">
    <property type="entry name" value="Cation_efflux_CTD_sf"/>
</dbReference>
<dbReference type="Pfam" id="PF01545">
    <property type="entry name" value="Cation_efflux"/>
    <property type="match status" value="1"/>
</dbReference>
<evidence type="ECO:0000313" key="9">
    <source>
        <dbReference type="EMBL" id="RPF57955.1"/>
    </source>
</evidence>
<evidence type="ECO:0000259" key="8">
    <source>
        <dbReference type="Pfam" id="PF16916"/>
    </source>
</evidence>
<dbReference type="InterPro" id="IPR040177">
    <property type="entry name" value="SLC30A9"/>
</dbReference>
<dbReference type="Proteomes" id="UP000277108">
    <property type="component" value="Unassembled WGS sequence"/>
</dbReference>
<dbReference type="InterPro" id="IPR058533">
    <property type="entry name" value="Cation_efflux_TM"/>
</dbReference>
<feature type="transmembrane region" description="Helical" evidence="6">
    <location>
        <begin position="120"/>
        <end position="139"/>
    </location>
</feature>
<evidence type="ECO:0000256" key="4">
    <source>
        <dbReference type="ARBA" id="ARBA00022989"/>
    </source>
</evidence>
<keyword evidence="10" id="KW-1185">Reference proteome</keyword>
<name>A0A3N5CFH5_9BACL</name>
<evidence type="ECO:0000313" key="10">
    <source>
        <dbReference type="Proteomes" id="UP000277108"/>
    </source>
</evidence>
<feature type="domain" description="Cation efflux protein cytoplasmic" evidence="8">
    <location>
        <begin position="241"/>
        <end position="308"/>
    </location>
</feature>
<keyword evidence="3 6" id="KW-0812">Transmembrane</keyword>
<evidence type="ECO:0000256" key="6">
    <source>
        <dbReference type="SAM" id="Phobius"/>
    </source>
</evidence>
<dbReference type="AlphaFoldDB" id="A0A3N5CFH5"/>
<dbReference type="Gene3D" id="1.20.1510.10">
    <property type="entry name" value="Cation efflux protein transmembrane domain"/>
    <property type="match status" value="1"/>
</dbReference>
<dbReference type="SUPFAM" id="SSF161111">
    <property type="entry name" value="Cation efflux protein transmembrane domain-like"/>
    <property type="match status" value="1"/>
</dbReference>
<reference evidence="9 10" key="1">
    <citation type="submission" date="2018-11" db="EMBL/GenBank/DDBJ databases">
        <title>Genomic Encyclopedia of Type Strains, Phase IV (KMG-IV): sequencing the most valuable type-strain genomes for metagenomic binning, comparative biology and taxonomic classification.</title>
        <authorList>
            <person name="Goeker M."/>
        </authorList>
    </citation>
    <scope>NUCLEOTIDE SEQUENCE [LARGE SCALE GENOMIC DNA]</scope>
    <source>
        <strain evidence="9 10">DSM 29158</strain>
    </source>
</reference>
<gene>
    <name evidence="9" type="ORF">EDD62_0592</name>
</gene>
<dbReference type="InterPro" id="IPR027469">
    <property type="entry name" value="Cation_efflux_TMD_sf"/>
</dbReference>
<dbReference type="Gene3D" id="3.30.70.1350">
    <property type="entry name" value="Cation efflux protein, cytoplasmic domain"/>
    <property type="match status" value="1"/>
</dbReference>
<sequence>MGGFFKLLKGGSQSSLTAAIVNFIISGLKGGAFVLTGNVAMFAEMMHSLGDAANQFFVFIGSALSKKSPTDRFPFGFGRLVNLVCLGAVIIVAILSYETVKEGIHHIMQPGHGAMSTRNLLINLGVLGLGVILEVGVLYKAGKEVLQETNNNYKGLAPLTSAFVHSKNAKPATKLVFMEDTVATVGGILAIIAILIAQFTPFNIAEGIASVIIGLMMFYVVYKIFMENAAGVLGEHAPEMEIRVSQILFSNEHIKDIQRLFVLKEGEDLHVEATVELNHHLTLKEVDDIREQLTDIILQQHHVTDVNIEFKDNDGVQAWPERADDMDHRMPGQNGIFKHHN</sequence>
<dbReference type="GO" id="GO:0006829">
    <property type="term" value="P:zinc ion transport"/>
    <property type="evidence" value="ECO:0007669"/>
    <property type="project" value="InterPro"/>
</dbReference>
<dbReference type="SUPFAM" id="SSF160240">
    <property type="entry name" value="Cation efflux protein cytoplasmic domain-like"/>
    <property type="match status" value="1"/>
</dbReference>
<evidence type="ECO:0000256" key="1">
    <source>
        <dbReference type="ARBA" id="ARBA00004141"/>
    </source>
</evidence>
<feature type="transmembrane region" description="Helical" evidence="6">
    <location>
        <begin position="175"/>
        <end position="196"/>
    </location>
</feature>
<dbReference type="InterPro" id="IPR027470">
    <property type="entry name" value="Cation_efflux_CTD"/>
</dbReference>
<feature type="transmembrane region" description="Helical" evidence="6">
    <location>
        <begin position="202"/>
        <end position="222"/>
    </location>
</feature>
<dbReference type="GO" id="GO:0016020">
    <property type="term" value="C:membrane"/>
    <property type="evidence" value="ECO:0007669"/>
    <property type="project" value="UniProtKB-SubCell"/>
</dbReference>
<dbReference type="RefSeq" id="WP_123807464.1">
    <property type="nucleotide sequence ID" value="NZ_RKRK01000002.1"/>
</dbReference>
<dbReference type="PANTHER" id="PTHR13414">
    <property type="entry name" value="HUEL-CATION TRANSPORTER"/>
    <property type="match status" value="1"/>
</dbReference>